<dbReference type="Proteomes" id="UP000494206">
    <property type="component" value="Unassembled WGS sequence"/>
</dbReference>
<evidence type="ECO:0000313" key="6">
    <source>
        <dbReference type="EMBL" id="CAB3396882.1"/>
    </source>
</evidence>
<dbReference type="InterPro" id="IPR001841">
    <property type="entry name" value="Znf_RING"/>
</dbReference>
<organism evidence="6 7">
    <name type="scientific">Caenorhabditis bovis</name>
    <dbReference type="NCBI Taxonomy" id="2654633"/>
    <lineage>
        <taxon>Eukaryota</taxon>
        <taxon>Metazoa</taxon>
        <taxon>Ecdysozoa</taxon>
        <taxon>Nematoda</taxon>
        <taxon>Chromadorea</taxon>
        <taxon>Rhabditida</taxon>
        <taxon>Rhabditina</taxon>
        <taxon>Rhabditomorpha</taxon>
        <taxon>Rhabditoidea</taxon>
        <taxon>Rhabditidae</taxon>
        <taxon>Peloderinae</taxon>
        <taxon>Caenorhabditis</taxon>
    </lineage>
</organism>
<dbReference type="Pfam" id="PF00097">
    <property type="entry name" value="zf-C3HC4"/>
    <property type="match status" value="1"/>
</dbReference>
<dbReference type="EMBL" id="CADEPM010000001">
    <property type="protein sequence ID" value="CAB3396882.1"/>
    <property type="molecule type" value="Genomic_DNA"/>
</dbReference>
<dbReference type="PROSITE" id="PS50089">
    <property type="entry name" value="ZF_RING_2"/>
    <property type="match status" value="1"/>
</dbReference>
<dbReference type="InterPro" id="IPR018957">
    <property type="entry name" value="Znf_C3HC4_RING-type"/>
</dbReference>
<evidence type="ECO:0000256" key="1">
    <source>
        <dbReference type="ARBA" id="ARBA00022723"/>
    </source>
</evidence>
<dbReference type="AlphaFoldDB" id="A0A8S1E540"/>
<keyword evidence="3" id="KW-0862">Zinc</keyword>
<gene>
    <name evidence="6" type="ORF">CBOVIS_LOCUS377</name>
</gene>
<proteinExistence type="predicted"/>
<reference evidence="6 7" key="1">
    <citation type="submission" date="2020-04" db="EMBL/GenBank/DDBJ databases">
        <authorList>
            <person name="Laetsch R D."/>
            <person name="Stevens L."/>
            <person name="Kumar S."/>
            <person name="Blaxter L. M."/>
        </authorList>
    </citation>
    <scope>NUCLEOTIDE SEQUENCE [LARGE SCALE GENOMIC DNA]</scope>
</reference>
<keyword evidence="1" id="KW-0479">Metal-binding</keyword>
<dbReference type="Gene3D" id="3.30.40.10">
    <property type="entry name" value="Zinc/RING finger domain, C3HC4 (zinc finger)"/>
    <property type="match status" value="1"/>
</dbReference>
<evidence type="ECO:0000256" key="4">
    <source>
        <dbReference type="PROSITE-ProRule" id="PRU00175"/>
    </source>
</evidence>
<comment type="caution">
    <text evidence="6">The sequence shown here is derived from an EMBL/GenBank/DDBJ whole genome shotgun (WGS) entry which is preliminary data.</text>
</comment>
<keyword evidence="2 4" id="KW-0863">Zinc-finger</keyword>
<feature type="domain" description="RING-type" evidence="5">
    <location>
        <begin position="5"/>
        <end position="43"/>
    </location>
</feature>
<accession>A0A8S1E540</accession>
<dbReference type="SMART" id="SM00184">
    <property type="entry name" value="RING"/>
    <property type="match status" value="3"/>
</dbReference>
<evidence type="ECO:0000256" key="2">
    <source>
        <dbReference type="ARBA" id="ARBA00022771"/>
    </source>
</evidence>
<dbReference type="OrthoDB" id="1711136at2759"/>
<dbReference type="InterPro" id="IPR017907">
    <property type="entry name" value="Znf_RING_CS"/>
</dbReference>
<dbReference type="GO" id="GO:0008270">
    <property type="term" value="F:zinc ion binding"/>
    <property type="evidence" value="ECO:0007669"/>
    <property type="project" value="UniProtKB-KW"/>
</dbReference>
<keyword evidence="7" id="KW-1185">Reference proteome</keyword>
<evidence type="ECO:0000313" key="7">
    <source>
        <dbReference type="Proteomes" id="UP000494206"/>
    </source>
</evidence>
<name>A0A8S1E540_9PELO</name>
<protein>
    <recommendedName>
        <fullName evidence="5">RING-type domain-containing protein</fullName>
    </recommendedName>
</protein>
<dbReference type="PROSITE" id="PS00518">
    <property type="entry name" value="ZF_RING_1"/>
    <property type="match status" value="2"/>
</dbReference>
<dbReference type="InterPro" id="IPR013083">
    <property type="entry name" value="Znf_RING/FYVE/PHD"/>
</dbReference>
<evidence type="ECO:0000259" key="5">
    <source>
        <dbReference type="PROSITE" id="PS50089"/>
    </source>
</evidence>
<sequence>MSVWCQICKELKSCTNATQLVPCLHTFCNPCIAEVSKTSKVCPATHCYSPIVAPDSFIGICEVGNFFVVVVTFSKTQFSAEKCIKKIAIASDTFRTVCHHEICQYCFDMASRKDKLSCPVYGCGEPMLDDEELLCDGPCRRPLFYNKTIVQPCCGARLCLECAQSATSGKDFCEPGKCVTKEPTKKKKAVDLSKQSCQGCVGCDGEVLRNFPSEYECEHDVCIGCISVMLDECEKSNRSPFCPNKGCNIPYRCDSVLALRALFPEREKFFSKFTLSVHFSMQVLKDDTITEIQLNDAIDMEQKFSLKVCFCEDEENGVNINYVKDGSLGDLIREIRRVLKILSTDKIYGYYRKDGESGNTTLEVSAKTIKKTAAEMNINENTVILVDISGIVACQTKK</sequence>
<evidence type="ECO:0000256" key="3">
    <source>
        <dbReference type="ARBA" id="ARBA00022833"/>
    </source>
</evidence>
<dbReference type="SUPFAM" id="SSF57850">
    <property type="entry name" value="RING/U-box"/>
    <property type="match status" value="1"/>
</dbReference>